<keyword evidence="2" id="KW-0732">Signal</keyword>
<dbReference type="PANTHER" id="PTHR20997:SF2">
    <property type="entry name" value="EG:BACR42I17.2 PROTEIN-RELATED"/>
    <property type="match status" value="1"/>
</dbReference>
<sequence length="296" mass="33836">KMYKLTVFCMIVILVPSLKTQNLDEIHELKNQFKDQLPKNLQNVTLPNADNVKKVFKDKCTKISGSEKTFDDVESAVARLIDCATILVNVTELEEEIKSAEPHGDLDTVFNKYCRKRSTAIDCVNNFTLSIDPCLEEEERENKKLVVKIFTNLLNFVCHKDGDQIALFIAEKGPECFSEKKDVLIQCINSTFSKYVPENPTADNMPVFLLGEKECNDIVILQNCIVNELEKCEESTPANLVESMFKFIKNETPCTNYTSSAQRSNKEYNSANIINASIDMNIFTWILVMIFYIFIY</sequence>
<dbReference type="InterPro" id="IPR009832">
    <property type="entry name" value="DUF1397"/>
</dbReference>
<name>U5ESG4_9DIPT</name>
<evidence type="ECO:0000256" key="2">
    <source>
        <dbReference type="SAM" id="SignalP"/>
    </source>
</evidence>
<feature type="signal peptide" evidence="2">
    <location>
        <begin position="1"/>
        <end position="20"/>
    </location>
</feature>
<protein>
    <submittedName>
        <fullName evidence="3">Putative conserved plasma membrane protein</fullName>
    </submittedName>
</protein>
<evidence type="ECO:0000256" key="1">
    <source>
        <dbReference type="SAM" id="Phobius"/>
    </source>
</evidence>
<keyword evidence="1" id="KW-0812">Transmembrane</keyword>
<accession>U5ESG4</accession>
<feature type="transmembrane region" description="Helical" evidence="1">
    <location>
        <begin position="273"/>
        <end position="295"/>
    </location>
</feature>
<feature type="chain" id="PRO_5004659810" evidence="2">
    <location>
        <begin position="21"/>
        <end position="296"/>
    </location>
</feature>
<reference evidence="3" key="1">
    <citation type="journal article" date="2014" name="Insect Biochem. Mol. Biol.">
        <title>An insight into the sialome of the frog biting fly, Corethrella appendiculata.</title>
        <authorList>
            <person name="Ribeiro J.M.C."/>
            <person name="Chagas A.C."/>
            <person name="Pham V.M."/>
            <person name="Lounibos L.P."/>
            <person name="Calvo E."/>
        </authorList>
    </citation>
    <scope>NUCLEOTIDE SEQUENCE</scope>
    <source>
        <tissue evidence="3">Salivary glands</tissue>
    </source>
</reference>
<feature type="non-terminal residue" evidence="3">
    <location>
        <position position="1"/>
    </location>
</feature>
<proteinExistence type="evidence at transcript level"/>
<dbReference type="AlphaFoldDB" id="U5ESG4"/>
<dbReference type="Pfam" id="PF07165">
    <property type="entry name" value="DUF1397"/>
    <property type="match status" value="1"/>
</dbReference>
<evidence type="ECO:0000313" key="3">
    <source>
        <dbReference type="EMBL" id="JAB56614.1"/>
    </source>
</evidence>
<keyword evidence="1" id="KW-0472">Membrane</keyword>
<dbReference type="EMBL" id="GANO01003257">
    <property type="protein sequence ID" value="JAB56614.1"/>
    <property type="molecule type" value="mRNA"/>
</dbReference>
<organism evidence="3">
    <name type="scientific">Corethrella appendiculata</name>
    <dbReference type="NCBI Taxonomy" id="1370023"/>
    <lineage>
        <taxon>Eukaryota</taxon>
        <taxon>Metazoa</taxon>
        <taxon>Ecdysozoa</taxon>
        <taxon>Arthropoda</taxon>
        <taxon>Hexapoda</taxon>
        <taxon>Insecta</taxon>
        <taxon>Pterygota</taxon>
        <taxon>Neoptera</taxon>
        <taxon>Endopterygota</taxon>
        <taxon>Diptera</taxon>
        <taxon>Nematocera</taxon>
        <taxon>Culicoidea</taxon>
        <taxon>Chaoboridae</taxon>
        <taxon>Corethrella</taxon>
    </lineage>
</organism>
<dbReference type="PANTHER" id="PTHR20997">
    <property type="entry name" value="EG:BACR42I17.2 PROTEIN-RELATED"/>
    <property type="match status" value="1"/>
</dbReference>
<keyword evidence="1" id="KW-1133">Transmembrane helix</keyword>